<dbReference type="InterPro" id="IPR004477">
    <property type="entry name" value="ComEC_N"/>
</dbReference>
<evidence type="ECO:0000259" key="7">
    <source>
        <dbReference type="Pfam" id="PF03772"/>
    </source>
</evidence>
<dbReference type="Pfam" id="PF13567">
    <property type="entry name" value="DUF4131"/>
    <property type="match status" value="1"/>
</dbReference>
<protein>
    <submittedName>
        <fullName evidence="9">ComEC/Rec2 family competence protein</fullName>
    </submittedName>
</protein>
<dbReference type="EMBL" id="CP043329">
    <property type="protein sequence ID" value="QEK50996.1"/>
    <property type="molecule type" value="Genomic_DNA"/>
</dbReference>
<feature type="transmembrane region" description="Helical" evidence="6">
    <location>
        <begin position="336"/>
        <end position="355"/>
    </location>
</feature>
<feature type="transmembrane region" description="Helical" evidence="6">
    <location>
        <begin position="362"/>
        <end position="382"/>
    </location>
</feature>
<evidence type="ECO:0000256" key="2">
    <source>
        <dbReference type="ARBA" id="ARBA00022475"/>
    </source>
</evidence>
<dbReference type="InterPro" id="IPR052159">
    <property type="entry name" value="Competence_DNA_uptake"/>
</dbReference>
<keyword evidence="5 6" id="KW-0472">Membrane</keyword>
<dbReference type="AlphaFoldDB" id="A0A5C0VEU3"/>
<dbReference type="Pfam" id="PF03772">
    <property type="entry name" value="Competence"/>
    <property type="match status" value="1"/>
</dbReference>
<feature type="transmembrane region" description="Helical" evidence="6">
    <location>
        <begin position="263"/>
        <end position="284"/>
    </location>
</feature>
<accession>A0A5C0VEU3</accession>
<keyword evidence="3 6" id="KW-0812">Transmembrane</keyword>
<feature type="transmembrane region" description="Helical" evidence="6">
    <location>
        <begin position="12"/>
        <end position="28"/>
    </location>
</feature>
<keyword evidence="4 6" id="KW-1133">Transmembrane helix</keyword>
<feature type="domain" description="DUF4131" evidence="8">
    <location>
        <begin position="40"/>
        <end position="195"/>
    </location>
</feature>
<feature type="transmembrane region" description="Helical" evidence="6">
    <location>
        <begin position="518"/>
        <end position="535"/>
    </location>
</feature>
<feature type="transmembrane region" description="Helical" evidence="6">
    <location>
        <begin position="488"/>
        <end position="506"/>
    </location>
</feature>
<gene>
    <name evidence="9" type="ORF">FYC62_04390</name>
</gene>
<name>A0A5C0VEU3_9SPHI</name>
<organism evidence="9 10">
    <name type="scientific">Pedobacter aquae</name>
    <dbReference type="NCBI Taxonomy" id="2605747"/>
    <lineage>
        <taxon>Bacteria</taxon>
        <taxon>Pseudomonadati</taxon>
        <taxon>Bacteroidota</taxon>
        <taxon>Sphingobacteriia</taxon>
        <taxon>Sphingobacteriales</taxon>
        <taxon>Sphingobacteriaceae</taxon>
        <taxon>Pedobacter</taxon>
    </lineage>
</organism>
<keyword evidence="10" id="KW-1185">Reference proteome</keyword>
<dbReference type="RefSeq" id="WP_149074064.1">
    <property type="nucleotide sequence ID" value="NZ_CP043329.1"/>
</dbReference>
<feature type="transmembrane region" description="Helical" evidence="6">
    <location>
        <begin position="305"/>
        <end position="330"/>
    </location>
</feature>
<evidence type="ECO:0000313" key="9">
    <source>
        <dbReference type="EMBL" id="QEK50996.1"/>
    </source>
</evidence>
<feature type="transmembrane region" description="Helical" evidence="6">
    <location>
        <begin position="429"/>
        <end position="451"/>
    </location>
</feature>
<sequence>MIAYFKGEIPFFRYLWFFMIGISLAIGLDLIPHGFFYSLWAINLLILTAYLFITKRLKLYQYHYLPTFLIALQFLLTGIILCNSSKEIYHSHHFSKHQANHHIVIVTEQPKLKGDIARFTVRVKQHVFHQKLQEASGNLLLAMRYDTTKKFPYRYGDLLLIKSKIKETEPAYNPAEFNYKKFLAHKQIYHQSFIHLKETVKLASEKGNPIISFALKFREEQVEKFKKYLAYEDAKAVASTLILGYRADLDPQILQAYANTGTLHILSVSGMHVAIVVLLLNLLFKPLEKLPYGKTIKLTLMLSLIWFYALITGLAPSILRAALMLSLILIAKYQTIKTNIFNVIGIAAFVILIINPFNLMDIGFQLSFLAVMALVYLQPIIYQWFQPQNRILDWMWQCASVSIAAQIATTPISLYYFHQFPLYFIISNLYMALPALVIMYAGLGFLVIASFSETLANILGECLNQIIYFTNKFLILIEQIPHATINQIWLHHAETILMYIILLLLLMKFASDSLKLKIISVLAVVLISIHSYHTLQHVQQEKIVFFTLRKNTAVAMLKGRTATLFTDLNPDDYTYKFSIKPYLDSCRITKLAIINTHNQAPNSIIKIKNKSLKIMRHLDHDQTKHDWLLLSGDKIFDLPHLAKLYETKSFIIDGKNKDYKIENMLEQARKNGIYTHVLKRKPALEINL</sequence>
<feature type="domain" description="ComEC/Rec2-related protein" evidence="7">
    <location>
        <begin position="241"/>
        <end position="508"/>
    </location>
</feature>
<dbReference type="InterPro" id="IPR025405">
    <property type="entry name" value="DUF4131"/>
</dbReference>
<evidence type="ECO:0000313" key="10">
    <source>
        <dbReference type="Proteomes" id="UP000323653"/>
    </source>
</evidence>
<evidence type="ECO:0000256" key="4">
    <source>
        <dbReference type="ARBA" id="ARBA00022989"/>
    </source>
</evidence>
<dbReference type="NCBIfam" id="TIGR00360">
    <property type="entry name" value="ComEC_N-term"/>
    <property type="match status" value="1"/>
</dbReference>
<evidence type="ECO:0000256" key="1">
    <source>
        <dbReference type="ARBA" id="ARBA00004651"/>
    </source>
</evidence>
<evidence type="ECO:0000256" key="3">
    <source>
        <dbReference type="ARBA" id="ARBA00022692"/>
    </source>
</evidence>
<dbReference type="PANTHER" id="PTHR30619">
    <property type="entry name" value="DNA INTERNALIZATION/COMPETENCE PROTEIN COMEC/REC2"/>
    <property type="match status" value="1"/>
</dbReference>
<keyword evidence="2" id="KW-1003">Cell membrane</keyword>
<evidence type="ECO:0000256" key="6">
    <source>
        <dbReference type="SAM" id="Phobius"/>
    </source>
</evidence>
<dbReference type="GO" id="GO:0005886">
    <property type="term" value="C:plasma membrane"/>
    <property type="evidence" value="ECO:0007669"/>
    <property type="project" value="UniProtKB-SubCell"/>
</dbReference>
<proteinExistence type="predicted"/>
<reference evidence="9 10" key="1">
    <citation type="submission" date="2019-08" db="EMBL/GenBank/DDBJ databases">
        <title>Pedobacter sp. nov., isolated from Han river, South Korea.</title>
        <authorList>
            <person name="Lee D.-H."/>
            <person name="Kim Y.-S."/>
            <person name="Hwang E.-M."/>
            <person name="Le Tran T.C."/>
            <person name="Cha C.-J."/>
        </authorList>
    </citation>
    <scope>NUCLEOTIDE SEQUENCE [LARGE SCALE GENOMIC DNA]</scope>
    <source>
        <strain evidence="9 10">CJ43</strain>
    </source>
</reference>
<dbReference type="PANTHER" id="PTHR30619:SF1">
    <property type="entry name" value="RECOMBINATION PROTEIN 2"/>
    <property type="match status" value="1"/>
</dbReference>
<feature type="transmembrane region" description="Helical" evidence="6">
    <location>
        <begin position="34"/>
        <end position="53"/>
    </location>
</feature>
<comment type="subcellular location">
    <subcellularLocation>
        <location evidence="1">Cell membrane</location>
        <topology evidence="1">Multi-pass membrane protein</topology>
    </subcellularLocation>
</comment>
<feature type="transmembrane region" description="Helical" evidence="6">
    <location>
        <begin position="394"/>
        <end position="417"/>
    </location>
</feature>
<evidence type="ECO:0000256" key="5">
    <source>
        <dbReference type="ARBA" id="ARBA00023136"/>
    </source>
</evidence>
<evidence type="ECO:0000259" key="8">
    <source>
        <dbReference type="Pfam" id="PF13567"/>
    </source>
</evidence>
<dbReference type="KEGG" id="pej:FYC62_04390"/>
<feature type="transmembrane region" description="Helical" evidence="6">
    <location>
        <begin position="62"/>
        <end position="81"/>
    </location>
</feature>
<dbReference type="Proteomes" id="UP000323653">
    <property type="component" value="Chromosome"/>
</dbReference>